<proteinExistence type="predicted"/>
<dbReference type="NCBIfam" id="TIGR01537">
    <property type="entry name" value="portal_HK97"/>
    <property type="match status" value="1"/>
</dbReference>
<evidence type="ECO:0000313" key="3">
    <source>
        <dbReference type="EMBL" id="SFL93992.1"/>
    </source>
</evidence>
<keyword evidence="1" id="KW-0175">Coiled coil</keyword>
<sequence length="661" mass="74926">MSFLSKIKENKASPPNGDSSSLSNPAQWLIDMFNPNSTSGQNVTEESAMNHTGVYSAVRVIAETIASLPLNVYENLPSGGKRKATNNYLYSILHSKPNKLMTSFTFRETMMAHLLLWGNHYSQLELGNDGKIKGIWPLLPGQMQVKRQNDRLYYIYTKEGGGQVTFDQSEILHISGLGFDGLVGKSVIKMAREAIGLGLSAEEFGARFFSQGAQPGGIIEYPEKMSDEAYERYKRDVNKKHTGLGNSHKIMVLEEGLKYHQTGIAPDDAQFLQTRKFQIEEIARIFRLPPHMLADLDNASFSNIEQQSIDFVVNTIRPWLVRIEQVLNDKLISSRNNKNYIKFVVEGLLRGDSESRGNFYKTMFNIGAMTINDIREKEDINPLPNGDESFVPLNMVPLSEINQLTEGEESKNIKNNFREIRAKRNAAKRTNIRKRFKPLFKKSAEKIISSENEKIKEILKDELKNKKRNRQNFRDKIVEYYDNKLPEEIKKEMAAVINSLADAVAEEAAKEVNLDSYDIKDFLDNYIRNMSKSYAGYSRGQLLSLMDENETVEEAIKAIEKRLNEWEEKRANKLSEKQANKVEGAVSRKIFIAAGSQELIWIANSGACPICKELDGKVIGIKESFVSPEETLLPDEKNFSPSTVITHNPLHDECECSISSY</sequence>
<dbReference type="Proteomes" id="UP000199006">
    <property type="component" value="Unassembled WGS sequence"/>
</dbReference>
<reference evidence="3 4" key="1">
    <citation type="submission" date="2016-10" db="EMBL/GenBank/DDBJ databases">
        <authorList>
            <person name="de Groot N.N."/>
        </authorList>
    </citation>
    <scope>NUCLEOTIDE SEQUENCE [LARGE SCALE GENOMIC DNA]</scope>
    <source>
        <strain evidence="3 4">ATCC 51327</strain>
    </source>
</reference>
<dbReference type="RefSeq" id="WP_177181441.1">
    <property type="nucleotide sequence ID" value="NZ_FOTI01000043.1"/>
</dbReference>
<organism evidence="3 4">
    <name type="scientific">Halanaerobium salsuginis</name>
    <dbReference type="NCBI Taxonomy" id="29563"/>
    <lineage>
        <taxon>Bacteria</taxon>
        <taxon>Bacillati</taxon>
        <taxon>Bacillota</taxon>
        <taxon>Clostridia</taxon>
        <taxon>Halanaerobiales</taxon>
        <taxon>Halanaerobiaceae</taxon>
        <taxon>Halanaerobium</taxon>
    </lineage>
</organism>
<accession>A0A1I4LSH9</accession>
<feature type="compositionally biased region" description="Basic and acidic residues" evidence="2">
    <location>
        <begin position="1"/>
        <end position="11"/>
    </location>
</feature>
<feature type="coiled-coil region" evidence="1">
    <location>
        <begin position="441"/>
        <end position="483"/>
    </location>
</feature>
<keyword evidence="4" id="KW-1185">Reference proteome</keyword>
<feature type="region of interest" description="Disordered" evidence="2">
    <location>
        <begin position="1"/>
        <end position="22"/>
    </location>
</feature>
<dbReference type="Pfam" id="PF04860">
    <property type="entry name" value="Phage_portal"/>
    <property type="match status" value="1"/>
</dbReference>
<feature type="coiled-coil region" evidence="1">
    <location>
        <begin position="542"/>
        <end position="576"/>
    </location>
</feature>
<evidence type="ECO:0000256" key="1">
    <source>
        <dbReference type="SAM" id="Coils"/>
    </source>
</evidence>
<evidence type="ECO:0000256" key="2">
    <source>
        <dbReference type="SAM" id="MobiDB-lite"/>
    </source>
</evidence>
<evidence type="ECO:0000313" key="4">
    <source>
        <dbReference type="Proteomes" id="UP000199006"/>
    </source>
</evidence>
<dbReference type="EMBL" id="FOTI01000043">
    <property type="protein sequence ID" value="SFL93992.1"/>
    <property type="molecule type" value="Genomic_DNA"/>
</dbReference>
<dbReference type="AlphaFoldDB" id="A0A1I4LSH9"/>
<name>A0A1I4LSH9_9FIRM</name>
<dbReference type="STRING" id="29563.SAMN02983006_02401"/>
<dbReference type="InterPro" id="IPR006944">
    <property type="entry name" value="Phage/GTA_portal"/>
</dbReference>
<dbReference type="InterPro" id="IPR006427">
    <property type="entry name" value="Portal_HK97"/>
</dbReference>
<gene>
    <name evidence="3" type="ORF">SAMN02983006_02401</name>
</gene>
<protein>
    <submittedName>
        <fullName evidence="3">Phage portal protein, HK97 family</fullName>
    </submittedName>
</protein>